<feature type="non-terminal residue" evidence="1">
    <location>
        <position position="1"/>
    </location>
</feature>
<accession>A0A1V1NTK3</accession>
<gene>
    <name evidence="1" type="ORF">OMM_13544</name>
</gene>
<comment type="caution">
    <text evidence="1">The sequence shown here is derived from an EMBL/GenBank/DDBJ whole genome shotgun (WGS) entry which is preliminary data.</text>
</comment>
<reference evidence="2" key="1">
    <citation type="submission" date="2012-11" db="EMBL/GenBank/DDBJ databases">
        <authorList>
            <person name="Lucero-Rivera Y.E."/>
            <person name="Tovar-Ramirez D."/>
        </authorList>
    </citation>
    <scope>NUCLEOTIDE SEQUENCE [LARGE SCALE GENOMIC DNA]</scope>
    <source>
        <strain evidence="2">Araruama</strain>
    </source>
</reference>
<evidence type="ECO:0000313" key="2">
    <source>
        <dbReference type="Proteomes" id="UP000189670"/>
    </source>
</evidence>
<dbReference type="EMBL" id="ATBP01002400">
    <property type="protein sequence ID" value="ETR65901.1"/>
    <property type="molecule type" value="Genomic_DNA"/>
</dbReference>
<evidence type="ECO:0000313" key="1">
    <source>
        <dbReference type="EMBL" id="ETR65901.1"/>
    </source>
</evidence>
<sequence>LSQPYSETITIGVSLLSETQTYQLSDEYGCSLWAYSTDWDKYSQFIQAYNGNQYIWVIGINPHGNIGSPEARTTRLSWKSSSLSDTGYYRMYKGFDQSGEIAIPDMRMATSYDITGEESVFKLRLSGPIYLNQPYI</sequence>
<dbReference type="Proteomes" id="UP000189670">
    <property type="component" value="Unassembled WGS sequence"/>
</dbReference>
<name>A0A1V1NTK3_9BACT</name>
<dbReference type="AlphaFoldDB" id="A0A1V1NTK3"/>
<organism evidence="1 2">
    <name type="scientific">Candidatus Magnetoglobus multicellularis str. Araruama</name>
    <dbReference type="NCBI Taxonomy" id="890399"/>
    <lineage>
        <taxon>Bacteria</taxon>
        <taxon>Pseudomonadati</taxon>
        <taxon>Thermodesulfobacteriota</taxon>
        <taxon>Desulfobacteria</taxon>
        <taxon>Desulfobacterales</taxon>
        <taxon>Desulfobacteraceae</taxon>
        <taxon>Candidatus Magnetoglobus</taxon>
    </lineage>
</organism>
<proteinExistence type="predicted"/>
<protein>
    <submittedName>
        <fullName evidence="1">Uncharacterized protein</fullName>
    </submittedName>
</protein>